<keyword evidence="2" id="KW-1185">Reference proteome</keyword>
<evidence type="ECO:0008006" key="3">
    <source>
        <dbReference type="Google" id="ProtNLM"/>
    </source>
</evidence>
<dbReference type="AlphaFoldDB" id="A0A1H6FHM9"/>
<accession>A0A1H6FHM9</accession>
<sequence length="145" mass="17091">MTSLFDELNTQNDKITEISIILSHLITERSLCDNSITQALFFEYVTLVKEHLNTEDLHIFPVLLRCNDEHAQTAADNFMGGSVEIKRIFKSYLRKWCRRDHLMVGRKHEEFINDSRDMFRIVLERIQNETEKLYPMVRIASKEAA</sequence>
<organism evidence="1 2">
    <name type="scientific">Candidatus Venteria ishoeyi</name>
    <dbReference type="NCBI Taxonomy" id="1899563"/>
    <lineage>
        <taxon>Bacteria</taxon>
        <taxon>Pseudomonadati</taxon>
        <taxon>Pseudomonadota</taxon>
        <taxon>Gammaproteobacteria</taxon>
        <taxon>Thiotrichales</taxon>
        <taxon>Thiotrichaceae</taxon>
        <taxon>Venteria</taxon>
    </lineage>
</organism>
<name>A0A1H6FHM9_9GAMM</name>
<gene>
    <name evidence="1" type="ORF">MBHS_04548</name>
</gene>
<dbReference type="OrthoDB" id="8809825at2"/>
<evidence type="ECO:0000313" key="2">
    <source>
        <dbReference type="Proteomes" id="UP000236724"/>
    </source>
</evidence>
<dbReference type="EMBL" id="FMSV02000555">
    <property type="protein sequence ID" value="SEH08656.1"/>
    <property type="molecule type" value="Genomic_DNA"/>
</dbReference>
<protein>
    <recommendedName>
        <fullName evidence="3">Hemerythrin-like domain-containing protein</fullName>
    </recommendedName>
</protein>
<dbReference type="RefSeq" id="WP_103922176.1">
    <property type="nucleotide sequence ID" value="NZ_FMSV02000555.1"/>
</dbReference>
<reference evidence="1 2" key="1">
    <citation type="submission" date="2016-10" db="EMBL/GenBank/DDBJ databases">
        <authorList>
            <person name="de Groot N.N."/>
        </authorList>
    </citation>
    <scope>NUCLEOTIDE SEQUENCE [LARGE SCALE GENOMIC DNA]</scope>
    <source>
        <strain evidence="1">MBHS1</strain>
    </source>
</reference>
<evidence type="ECO:0000313" key="1">
    <source>
        <dbReference type="EMBL" id="SEH08656.1"/>
    </source>
</evidence>
<proteinExistence type="predicted"/>
<dbReference type="Proteomes" id="UP000236724">
    <property type="component" value="Unassembled WGS sequence"/>
</dbReference>